<dbReference type="SUPFAM" id="SSF55729">
    <property type="entry name" value="Acyl-CoA N-acyltransferases (Nat)"/>
    <property type="match status" value="1"/>
</dbReference>
<evidence type="ECO:0000259" key="3">
    <source>
        <dbReference type="PROSITE" id="PS51186"/>
    </source>
</evidence>
<reference evidence="5" key="1">
    <citation type="journal article" date="2019" name="Int. J. Syst. Evol. Microbiol.">
        <title>The Global Catalogue of Microorganisms (GCM) 10K type strain sequencing project: providing services to taxonomists for standard genome sequencing and annotation.</title>
        <authorList>
            <consortium name="The Broad Institute Genomics Platform"/>
            <consortium name="The Broad Institute Genome Sequencing Center for Infectious Disease"/>
            <person name="Wu L."/>
            <person name="Ma J."/>
        </authorList>
    </citation>
    <scope>NUCLEOTIDE SEQUENCE [LARGE SCALE GENOMIC DNA]</scope>
    <source>
        <strain evidence="5">CCUG 59189</strain>
    </source>
</reference>
<evidence type="ECO:0000313" key="5">
    <source>
        <dbReference type="Proteomes" id="UP001597262"/>
    </source>
</evidence>
<evidence type="ECO:0000313" key="4">
    <source>
        <dbReference type="EMBL" id="MFD1179083.1"/>
    </source>
</evidence>
<evidence type="ECO:0000256" key="1">
    <source>
        <dbReference type="ARBA" id="ARBA00022679"/>
    </source>
</evidence>
<keyword evidence="1" id="KW-0808">Transferase</keyword>
<keyword evidence="5" id="KW-1185">Reference proteome</keyword>
<organism evidence="4 5">
    <name type="scientific">Paenibacillus puldeungensis</name>
    <dbReference type="NCBI Taxonomy" id="696536"/>
    <lineage>
        <taxon>Bacteria</taxon>
        <taxon>Bacillati</taxon>
        <taxon>Bacillota</taxon>
        <taxon>Bacilli</taxon>
        <taxon>Bacillales</taxon>
        <taxon>Paenibacillaceae</taxon>
        <taxon>Paenibacillus</taxon>
    </lineage>
</organism>
<dbReference type="Gene3D" id="3.40.630.30">
    <property type="match status" value="1"/>
</dbReference>
<dbReference type="InterPro" id="IPR050832">
    <property type="entry name" value="Bact_Acetyltransf"/>
</dbReference>
<dbReference type="InterPro" id="IPR016181">
    <property type="entry name" value="Acyl_CoA_acyltransferase"/>
</dbReference>
<sequence>MLVTWDNKYVSETIDLWNRSAVQDGYKELTEQTFTEIFLSSPYFDLKTAFVLIEEDRVKGYACGCTGDDLPLGLAAGYITCIVLDPEAQTDDRYAQLLTALEQRFQSLGKKQTDFLFFNPMLLPWYIPGTPKHEHNNAPGVPVDSKLHAFLLRSGYVERAQECGMYLPLGNFSIPEDIRMKEQKAAQEGYRVGMFDPARHTGVEEMLDGLDNPLWRKQVPEYIASRTPILLADHQGKAAGFAGPVIRQDNGRGFFIGIGVHPAHEGHGLGSLLFFKLCEAFRDAGTEYMSLFTGNTNPAMRIYEKAGFKTVKQFAIMRRVF</sequence>
<dbReference type="CDD" id="cd04301">
    <property type="entry name" value="NAT_SF"/>
    <property type="match status" value="1"/>
</dbReference>
<dbReference type="Proteomes" id="UP001597262">
    <property type="component" value="Unassembled WGS sequence"/>
</dbReference>
<feature type="domain" description="N-acetyltransferase" evidence="3">
    <location>
        <begin position="193"/>
        <end position="321"/>
    </location>
</feature>
<comment type="caution">
    <text evidence="4">The sequence shown here is derived from an EMBL/GenBank/DDBJ whole genome shotgun (WGS) entry which is preliminary data.</text>
</comment>
<name>A0ABW3S2T1_9BACL</name>
<dbReference type="PROSITE" id="PS51186">
    <property type="entry name" value="GNAT"/>
    <property type="match status" value="1"/>
</dbReference>
<keyword evidence="2" id="KW-0012">Acyltransferase</keyword>
<dbReference type="PANTHER" id="PTHR43877">
    <property type="entry name" value="AMINOALKYLPHOSPHONATE N-ACETYLTRANSFERASE-RELATED-RELATED"/>
    <property type="match status" value="1"/>
</dbReference>
<gene>
    <name evidence="4" type="ORF">ACFQ3W_22650</name>
</gene>
<protein>
    <submittedName>
        <fullName evidence="4">GNAT family N-acetyltransferase</fullName>
    </submittedName>
</protein>
<proteinExistence type="predicted"/>
<dbReference type="InterPro" id="IPR000182">
    <property type="entry name" value="GNAT_dom"/>
</dbReference>
<evidence type="ECO:0000256" key="2">
    <source>
        <dbReference type="ARBA" id="ARBA00023315"/>
    </source>
</evidence>
<dbReference type="RefSeq" id="WP_379321511.1">
    <property type="nucleotide sequence ID" value="NZ_JBHTLM010000024.1"/>
</dbReference>
<dbReference type="EMBL" id="JBHTLM010000024">
    <property type="protein sequence ID" value="MFD1179083.1"/>
    <property type="molecule type" value="Genomic_DNA"/>
</dbReference>
<dbReference type="Pfam" id="PF00583">
    <property type="entry name" value="Acetyltransf_1"/>
    <property type="match status" value="1"/>
</dbReference>
<accession>A0ABW3S2T1</accession>